<comment type="subcellular location">
    <subcellularLocation>
        <location evidence="1">Endoplasmic reticulum membrane</location>
        <topology evidence="1">Single-pass membrane protein</topology>
    </subcellularLocation>
</comment>
<dbReference type="EMBL" id="BEGY01000117">
    <property type="protein sequence ID" value="GAX84154.1"/>
    <property type="molecule type" value="Genomic_DNA"/>
</dbReference>
<dbReference type="InterPro" id="IPR001296">
    <property type="entry name" value="Glyco_trans_1"/>
</dbReference>
<evidence type="ECO:0000256" key="6">
    <source>
        <dbReference type="ARBA" id="ARBA00022679"/>
    </source>
</evidence>
<evidence type="ECO:0000256" key="8">
    <source>
        <dbReference type="ARBA" id="ARBA00022824"/>
    </source>
</evidence>
<dbReference type="PANTHER" id="PTHR45919:SF1">
    <property type="entry name" value="GDP-MAN:MAN(3)GLCNAC(2)-PP-DOL ALPHA-1,2-MANNOSYLTRANSFERASE"/>
    <property type="match status" value="1"/>
</dbReference>
<evidence type="ECO:0000259" key="13">
    <source>
        <dbReference type="Pfam" id="PF00534"/>
    </source>
</evidence>
<dbReference type="Gene3D" id="3.40.50.2000">
    <property type="entry name" value="Glycogen Phosphorylase B"/>
    <property type="match status" value="1"/>
</dbReference>
<evidence type="ECO:0000256" key="1">
    <source>
        <dbReference type="ARBA" id="ARBA00004389"/>
    </source>
</evidence>
<comment type="function">
    <text evidence="12">GDP-Man:Man(3)GlcNAc(2)-PP-Dol alpha-1,2-mannosyltransferase that operates in the biosynthetic pathway of dolichol-linked oligosaccharides, the glycan precursors employed in protein asparagine (N)-glycosylation. The assembly of dolichol-linked oligosaccharides begins on the cytosolic side of the endoplasmic reticulum membrane and finishes in its lumen. The sequential addition of sugars to dolichol pyrophosphate produces dolichol-linked oligosaccharides containing fourteen sugars, including two GlcNAcs, nine mannoses and three glucoses. Once assembled, the oligosaccharide is transferred from the lipid to nascent proteins by oligosaccharyltransferases. Catalyzes, on the cytoplasmic face of the endoplasmic reticulum, the addition of the fourth and fifth mannose residues to the dolichol-linked oligosaccharide chain, to produce Man(5)GlcNAc(2)-PP-dolichol core oligosaccharide.</text>
</comment>
<evidence type="ECO:0000256" key="7">
    <source>
        <dbReference type="ARBA" id="ARBA00022692"/>
    </source>
</evidence>
<evidence type="ECO:0000256" key="9">
    <source>
        <dbReference type="ARBA" id="ARBA00022989"/>
    </source>
</evidence>
<dbReference type="Proteomes" id="UP000232323">
    <property type="component" value="Unassembled WGS sequence"/>
</dbReference>
<gene>
    <name evidence="15" type="ORF">CEUSTIGMA_g11577.t1</name>
</gene>
<dbReference type="CDD" id="cd03806">
    <property type="entry name" value="GT4_ALG11-like"/>
    <property type="match status" value="1"/>
</dbReference>
<keyword evidence="10 12" id="KW-0472">Membrane</keyword>
<evidence type="ECO:0000256" key="5">
    <source>
        <dbReference type="ARBA" id="ARBA00022676"/>
    </source>
</evidence>
<dbReference type="Pfam" id="PF00534">
    <property type="entry name" value="Glycos_transf_1"/>
    <property type="match status" value="1"/>
</dbReference>
<evidence type="ECO:0000259" key="14">
    <source>
        <dbReference type="Pfam" id="PF15924"/>
    </source>
</evidence>
<dbReference type="EC" id="2.4.1.131" evidence="3 12"/>
<proteinExistence type="inferred from homology"/>
<evidence type="ECO:0000256" key="11">
    <source>
        <dbReference type="ARBA" id="ARBA00045065"/>
    </source>
</evidence>
<evidence type="ECO:0000313" key="15">
    <source>
        <dbReference type="EMBL" id="GAX84154.1"/>
    </source>
</evidence>
<feature type="transmembrane region" description="Helical" evidence="12">
    <location>
        <begin position="12"/>
        <end position="31"/>
    </location>
</feature>
<keyword evidence="16" id="KW-1185">Reference proteome</keyword>
<evidence type="ECO:0000313" key="16">
    <source>
        <dbReference type="Proteomes" id="UP000232323"/>
    </source>
</evidence>
<protein>
    <recommendedName>
        <fullName evidence="4 12">GDP-Man:Man(3)GlcNAc(2)-PP-Dol alpha-1,2-mannosyltransferase</fullName>
        <ecNumber evidence="3 12">2.4.1.131</ecNumber>
    </recommendedName>
</protein>
<dbReference type="Pfam" id="PF15924">
    <property type="entry name" value="ALG11_N"/>
    <property type="match status" value="1"/>
</dbReference>
<keyword evidence="9 12" id="KW-1133">Transmembrane helix</keyword>
<evidence type="ECO:0000256" key="4">
    <source>
        <dbReference type="ARBA" id="ARBA00022018"/>
    </source>
</evidence>
<dbReference type="InterPro" id="IPR038013">
    <property type="entry name" value="ALG11"/>
</dbReference>
<dbReference type="UniPathway" id="UPA00378"/>
<dbReference type="SUPFAM" id="SSF53756">
    <property type="entry name" value="UDP-Glycosyltransferase/glycogen phosphorylase"/>
    <property type="match status" value="1"/>
</dbReference>
<dbReference type="OrthoDB" id="2276068at2759"/>
<keyword evidence="8 12" id="KW-0256">Endoplasmic reticulum</keyword>
<comment type="pathway">
    <text evidence="2 12">Protein modification; protein glycosylation.</text>
</comment>
<evidence type="ECO:0000256" key="12">
    <source>
        <dbReference type="RuleBase" id="RU367051"/>
    </source>
</evidence>
<keyword evidence="5 12" id="KW-0328">Glycosyltransferase</keyword>
<feature type="domain" description="Glycosyl transferase family 1" evidence="13">
    <location>
        <begin position="301"/>
        <end position="485"/>
    </location>
</feature>
<name>A0A250XM51_9CHLO</name>
<comment type="caution">
    <text evidence="15">The sequence shown here is derived from an EMBL/GenBank/DDBJ whole genome shotgun (WGS) entry which is preliminary data.</text>
</comment>
<dbReference type="PANTHER" id="PTHR45919">
    <property type="entry name" value="GDP-MAN:MAN(3)GLCNAC(2)-PP-DOL ALPHA-1,2-MANNOSYLTRANSFERASE"/>
    <property type="match status" value="1"/>
</dbReference>
<organism evidence="15 16">
    <name type="scientific">Chlamydomonas eustigma</name>
    <dbReference type="NCBI Taxonomy" id="1157962"/>
    <lineage>
        <taxon>Eukaryota</taxon>
        <taxon>Viridiplantae</taxon>
        <taxon>Chlorophyta</taxon>
        <taxon>core chlorophytes</taxon>
        <taxon>Chlorophyceae</taxon>
        <taxon>CS clade</taxon>
        <taxon>Chlamydomonadales</taxon>
        <taxon>Chlamydomonadaceae</taxon>
        <taxon>Chlamydomonas</taxon>
    </lineage>
</organism>
<dbReference type="GO" id="GO:0005789">
    <property type="term" value="C:endoplasmic reticulum membrane"/>
    <property type="evidence" value="ECO:0007669"/>
    <property type="project" value="UniProtKB-SubCell"/>
</dbReference>
<evidence type="ECO:0000256" key="2">
    <source>
        <dbReference type="ARBA" id="ARBA00004922"/>
    </source>
</evidence>
<sequence length="516" mass="55996">MSLQMTQVASTVVVLLLSICIGIAAQIWTVVRKLPNLKKGYVAFFHPFADGGGGGERVLWCAVKALQEQTPHVKVAIYVREGVSSEQLVKEASHRFNISLSNDITVVPLNHTSLVLPERYPRLTLLGQAWGATKLGHEALSKFVPEVFIDTTGWAFTFPLARLAGCRVACYVHYPTVSSDMISRVASGKQTYNNQASIAGSPLKSFIKLLYYRLFALLYGVVGACSQLSDQAVRDILTSQATMVNSSWTLGHLQNLWWGHGERTSTSSTITAVNTGSRNCRIALVYPPVDTEDLKTLPLDSRSTPPYIISLAQFRPEKNHRMQLEAFALAKKRAVAGPKGQRVLEARLKLVGGCRHAEDNARLEDLKVLAHDLGVHQSVDWCVNASYTQLKGLLAGAVAGIHTMQDEHFGICVVEYMAAGVIPLAHNSGGPKADIVVPVLQHVAGSSSKAVSSGYLASTVEEYADAISQVLALEEGARIQMAAAARSHADTFSTEKFMNSFMSAIGPVLPPLEKKF</sequence>
<accession>A0A250XM51</accession>
<evidence type="ECO:0000256" key="10">
    <source>
        <dbReference type="ARBA" id="ARBA00023136"/>
    </source>
</evidence>
<dbReference type="GO" id="GO:0006487">
    <property type="term" value="P:protein N-linked glycosylation"/>
    <property type="evidence" value="ECO:0007669"/>
    <property type="project" value="TreeGrafter"/>
</dbReference>
<keyword evidence="6 12" id="KW-0808">Transferase</keyword>
<dbReference type="GO" id="GO:0004377">
    <property type="term" value="F:GDP-Man:Man(3)GlcNAc(2)-PP-Dol alpha-1,2-mannosyltransferase activity"/>
    <property type="evidence" value="ECO:0007669"/>
    <property type="project" value="UniProtKB-UniRule"/>
</dbReference>
<comment type="catalytic activity">
    <reaction evidence="11 12">
        <text>an alpha-D-Man-(1-&gt;3)-[alpha-D-Man-(1-&gt;6)]-beta-D-Man-(1-&gt;4)-beta-D-GlcNAc-(1-&gt;4)-alpha-D-GlcNAc-diphospho-di-trans,poly-cis-dolichol + 2 GDP-alpha-D-mannose = an alpha-D-Man-(1-&gt;2)-alpha-D-Man-(1-&gt;2)-alpha-D-Man-(1-&gt;3)-[alpha-D-Man-(1-&gt;6)]-beta-D-Man-(1-&gt;4)-beta-D-GlcNAc-(1-&gt;4)-alpha-D-GlcNAc-diphospho-di-trans,poly-cis-dolichol + 2 GDP + 2 H(+)</text>
        <dbReference type="Rhea" id="RHEA:29523"/>
        <dbReference type="Rhea" id="RHEA-COMP:19515"/>
        <dbReference type="Rhea" id="RHEA-COMP:19516"/>
        <dbReference type="ChEBI" id="CHEBI:15378"/>
        <dbReference type="ChEBI" id="CHEBI:57527"/>
        <dbReference type="ChEBI" id="CHEBI:58189"/>
        <dbReference type="ChEBI" id="CHEBI:132511"/>
        <dbReference type="ChEBI" id="CHEBI:132515"/>
        <dbReference type="EC" id="2.4.1.131"/>
    </reaction>
    <physiologicalReaction direction="left-to-right" evidence="11 12">
        <dbReference type="Rhea" id="RHEA:29524"/>
    </physiologicalReaction>
</comment>
<reference evidence="15 16" key="1">
    <citation type="submission" date="2017-08" db="EMBL/GenBank/DDBJ databases">
        <title>Acidophilic green algal genome provides insights into adaptation to an acidic environment.</title>
        <authorList>
            <person name="Hirooka S."/>
            <person name="Hirose Y."/>
            <person name="Kanesaki Y."/>
            <person name="Higuchi S."/>
            <person name="Fujiwara T."/>
            <person name="Onuma R."/>
            <person name="Era A."/>
            <person name="Ohbayashi R."/>
            <person name="Uzuka A."/>
            <person name="Nozaki H."/>
            <person name="Yoshikawa H."/>
            <person name="Miyagishima S.Y."/>
        </authorList>
    </citation>
    <scope>NUCLEOTIDE SEQUENCE [LARGE SCALE GENOMIC DNA]</scope>
    <source>
        <strain evidence="15 16">NIES-2499</strain>
    </source>
</reference>
<dbReference type="STRING" id="1157962.A0A250XM51"/>
<evidence type="ECO:0000256" key="3">
    <source>
        <dbReference type="ARBA" id="ARBA00012645"/>
    </source>
</evidence>
<dbReference type="InterPro" id="IPR031814">
    <property type="entry name" value="ALG11_N"/>
</dbReference>
<dbReference type="AlphaFoldDB" id="A0A250XM51"/>
<comment type="similarity">
    <text evidence="12">Belongs to the glycosyltransferase group 1 family. Glycosyltransferase 4 subfamily.</text>
</comment>
<keyword evidence="7 12" id="KW-0812">Transmembrane</keyword>
<feature type="domain" description="ALG11 mannosyltransferase N-terminal" evidence="14">
    <location>
        <begin position="41"/>
        <end position="257"/>
    </location>
</feature>